<dbReference type="InterPro" id="IPR005135">
    <property type="entry name" value="Endo/exonuclease/phosphatase"/>
</dbReference>
<dbReference type="AlphaFoldDB" id="A0A6G0TBX2"/>
<dbReference type="PANTHER" id="PTHR33273:SF4">
    <property type="entry name" value="ENDONUCLEASE_EXONUCLEASE_PHOSPHATASE DOMAIN-CONTAINING PROTEIN"/>
    <property type="match status" value="1"/>
</dbReference>
<evidence type="ECO:0000313" key="2">
    <source>
        <dbReference type="EMBL" id="KAE9530118.1"/>
    </source>
</evidence>
<dbReference type="PANTHER" id="PTHR33273">
    <property type="entry name" value="DOMAIN-CONTAINING PROTEIN, PUTATIVE-RELATED"/>
    <property type="match status" value="1"/>
</dbReference>
<dbReference type="OrthoDB" id="6630564at2759"/>
<dbReference type="Gene3D" id="3.60.10.10">
    <property type="entry name" value="Endonuclease/exonuclease/phosphatase"/>
    <property type="match status" value="1"/>
</dbReference>
<protein>
    <recommendedName>
        <fullName evidence="1">Endonuclease/exonuclease/phosphatase domain-containing protein</fullName>
    </recommendedName>
</protein>
<dbReference type="Pfam" id="PF14529">
    <property type="entry name" value="Exo_endo_phos_2"/>
    <property type="match status" value="1"/>
</dbReference>
<reference evidence="2 3" key="1">
    <citation type="submission" date="2019-08" db="EMBL/GenBank/DDBJ databases">
        <title>The genome of the soybean aphid Biotype 1, its phylome, world population structure and adaptation to the North American continent.</title>
        <authorList>
            <person name="Giordano R."/>
            <person name="Donthu R.K."/>
            <person name="Hernandez A.G."/>
            <person name="Wright C.L."/>
            <person name="Zimin A.V."/>
        </authorList>
    </citation>
    <scope>NUCLEOTIDE SEQUENCE [LARGE SCALE GENOMIC DNA]</scope>
    <source>
        <tissue evidence="2">Whole aphids</tissue>
    </source>
</reference>
<evidence type="ECO:0000259" key="1">
    <source>
        <dbReference type="Pfam" id="PF14529"/>
    </source>
</evidence>
<sequence>MHRDGSPGRLQLVRYLGPQGGRMLQSPEMRCVRGPQRSSRPLSRKQQVHLLQEGAVTEWAAAQALMYQMAAEKSADFLIVSEYNKADPNWYVDSNNKAAIVNANSATISSPGTSEAGFRWIAAAGMRIYSCYWSPNTSISDYRDFLFRLERSIRTATGEILLAGDFNAKHSDWGSRTNDPRGESLSDMIHALGFIVCNTGNAPTFKTSSIIDVTFCSPGLAGRVSFWNVLDTESLSDHHYVEYKIRPDQDSAPRFAPPVTKWKFNHRKLDESLSSGRLPTILDPIGAEDSAELLTTNIREASMSELTIVGKRKSVHWWSPELNVLRKTANHARRVFQRKRKRMGPLAATAEERAAKDAKLELVKAIKAAKDRAWKALCDQVERDPWGIPYKLVMGKLKRHQPIPGLDSPDTVGRINSWDAVSSFIHEVMGKKEDEERRRQALQV</sequence>
<dbReference type="InterPro" id="IPR036691">
    <property type="entry name" value="Endo/exonu/phosph_ase_sf"/>
</dbReference>
<evidence type="ECO:0000313" key="3">
    <source>
        <dbReference type="Proteomes" id="UP000475862"/>
    </source>
</evidence>
<feature type="domain" description="Endonuclease/exonuclease/phosphatase" evidence="1">
    <location>
        <begin position="126"/>
        <end position="241"/>
    </location>
</feature>
<dbReference type="EMBL" id="VYZN01000043">
    <property type="protein sequence ID" value="KAE9530118.1"/>
    <property type="molecule type" value="Genomic_DNA"/>
</dbReference>
<gene>
    <name evidence="2" type="ORF">AGLY_011580</name>
</gene>
<dbReference type="GO" id="GO:0003824">
    <property type="term" value="F:catalytic activity"/>
    <property type="evidence" value="ECO:0007669"/>
    <property type="project" value="InterPro"/>
</dbReference>
<dbReference type="Proteomes" id="UP000475862">
    <property type="component" value="Unassembled WGS sequence"/>
</dbReference>
<dbReference type="SUPFAM" id="SSF56219">
    <property type="entry name" value="DNase I-like"/>
    <property type="match status" value="1"/>
</dbReference>
<name>A0A6G0TBX2_APHGL</name>
<organism evidence="2 3">
    <name type="scientific">Aphis glycines</name>
    <name type="common">Soybean aphid</name>
    <dbReference type="NCBI Taxonomy" id="307491"/>
    <lineage>
        <taxon>Eukaryota</taxon>
        <taxon>Metazoa</taxon>
        <taxon>Ecdysozoa</taxon>
        <taxon>Arthropoda</taxon>
        <taxon>Hexapoda</taxon>
        <taxon>Insecta</taxon>
        <taxon>Pterygota</taxon>
        <taxon>Neoptera</taxon>
        <taxon>Paraneoptera</taxon>
        <taxon>Hemiptera</taxon>
        <taxon>Sternorrhyncha</taxon>
        <taxon>Aphidomorpha</taxon>
        <taxon>Aphidoidea</taxon>
        <taxon>Aphididae</taxon>
        <taxon>Aphidini</taxon>
        <taxon>Aphis</taxon>
        <taxon>Aphis</taxon>
    </lineage>
</organism>
<proteinExistence type="predicted"/>
<dbReference type="CDD" id="cd09077">
    <property type="entry name" value="R1-I-EN"/>
    <property type="match status" value="1"/>
</dbReference>
<comment type="caution">
    <text evidence="2">The sequence shown here is derived from an EMBL/GenBank/DDBJ whole genome shotgun (WGS) entry which is preliminary data.</text>
</comment>
<keyword evidence="3" id="KW-1185">Reference proteome</keyword>
<accession>A0A6G0TBX2</accession>